<evidence type="ECO:0000256" key="9">
    <source>
        <dbReference type="ARBA" id="ARBA00048138"/>
    </source>
</evidence>
<dbReference type="NCBIfam" id="NF010109">
    <property type="entry name" value="PRK13582.1"/>
    <property type="match status" value="1"/>
</dbReference>
<dbReference type="PANTHER" id="PTHR43344:SF2">
    <property type="entry name" value="PHOSPHOSERINE PHOSPHATASE"/>
    <property type="match status" value="1"/>
</dbReference>
<dbReference type="AlphaFoldDB" id="A0A1B8QAH0"/>
<evidence type="ECO:0000256" key="2">
    <source>
        <dbReference type="ARBA" id="ARBA00005135"/>
    </source>
</evidence>
<comment type="catalytic activity">
    <reaction evidence="9">
        <text>O-phospho-L-serine + H2O = L-serine + phosphate</text>
        <dbReference type="Rhea" id="RHEA:21208"/>
        <dbReference type="ChEBI" id="CHEBI:15377"/>
        <dbReference type="ChEBI" id="CHEBI:33384"/>
        <dbReference type="ChEBI" id="CHEBI:43474"/>
        <dbReference type="ChEBI" id="CHEBI:57524"/>
        <dbReference type="EC" id="3.1.3.3"/>
    </reaction>
</comment>
<dbReference type="Gene3D" id="3.40.50.1000">
    <property type="entry name" value="HAD superfamily/HAD-like"/>
    <property type="match status" value="1"/>
</dbReference>
<dbReference type="GO" id="GO:0036424">
    <property type="term" value="F:L-phosphoserine phosphatase activity"/>
    <property type="evidence" value="ECO:0007669"/>
    <property type="project" value="TreeGrafter"/>
</dbReference>
<evidence type="ECO:0000313" key="12">
    <source>
        <dbReference type="Proteomes" id="UP000092508"/>
    </source>
</evidence>
<gene>
    <name evidence="11" type="ORF">A9308_09170</name>
</gene>
<evidence type="ECO:0000256" key="1">
    <source>
        <dbReference type="ARBA" id="ARBA00001946"/>
    </source>
</evidence>
<accession>A0A1B8QAH0</accession>
<evidence type="ECO:0000256" key="8">
    <source>
        <dbReference type="ARBA" id="ARBA00023299"/>
    </source>
</evidence>
<organism evidence="11 12">
    <name type="scientific">Faucicola atlantae</name>
    <dbReference type="NCBI Taxonomy" id="34059"/>
    <lineage>
        <taxon>Bacteria</taxon>
        <taxon>Pseudomonadati</taxon>
        <taxon>Pseudomonadota</taxon>
        <taxon>Gammaproteobacteria</taxon>
        <taxon>Moraxellales</taxon>
        <taxon>Moraxellaceae</taxon>
        <taxon>Faucicola</taxon>
    </lineage>
</organism>
<comment type="catalytic activity">
    <reaction evidence="10">
        <text>O-phospho-D-serine + H2O = D-serine + phosphate</text>
        <dbReference type="Rhea" id="RHEA:24873"/>
        <dbReference type="ChEBI" id="CHEBI:15377"/>
        <dbReference type="ChEBI" id="CHEBI:35247"/>
        <dbReference type="ChEBI" id="CHEBI:43474"/>
        <dbReference type="ChEBI" id="CHEBI:58680"/>
        <dbReference type="EC" id="3.1.3.3"/>
    </reaction>
</comment>
<dbReference type="SUPFAM" id="SSF56784">
    <property type="entry name" value="HAD-like"/>
    <property type="match status" value="1"/>
</dbReference>
<dbReference type="InterPro" id="IPR036412">
    <property type="entry name" value="HAD-like_sf"/>
</dbReference>
<keyword evidence="4" id="KW-0028">Amino-acid biosynthesis</keyword>
<evidence type="ECO:0000256" key="3">
    <source>
        <dbReference type="ARBA" id="ARBA00012640"/>
    </source>
</evidence>
<keyword evidence="8" id="KW-0718">Serine biosynthesis</keyword>
<dbReference type="GO" id="GO:0005737">
    <property type="term" value="C:cytoplasm"/>
    <property type="evidence" value="ECO:0007669"/>
    <property type="project" value="TreeGrafter"/>
</dbReference>
<dbReference type="EC" id="3.1.3.3" evidence="3"/>
<evidence type="ECO:0000256" key="4">
    <source>
        <dbReference type="ARBA" id="ARBA00022605"/>
    </source>
</evidence>
<name>A0A1B8QAH0_9GAMM</name>
<dbReference type="STRING" id="34059.A9308_09170"/>
<evidence type="ECO:0000256" key="7">
    <source>
        <dbReference type="ARBA" id="ARBA00022842"/>
    </source>
</evidence>
<comment type="pathway">
    <text evidence="2">Amino-acid biosynthesis; L-serine biosynthesis; L-serine from 3-phospho-D-glycerate: step 3/3.</text>
</comment>
<dbReference type="InterPro" id="IPR050582">
    <property type="entry name" value="HAD-like_SerB"/>
</dbReference>
<dbReference type="GO" id="GO:0000287">
    <property type="term" value="F:magnesium ion binding"/>
    <property type="evidence" value="ECO:0007669"/>
    <property type="project" value="TreeGrafter"/>
</dbReference>
<dbReference type="EMBL" id="LZMZ01000033">
    <property type="protein sequence ID" value="OBX76083.1"/>
    <property type="molecule type" value="Genomic_DNA"/>
</dbReference>
<keyword evidence="6" id="KW-0378">Hydrolase</keyword>
<protein>
    <recommendedName>
        <fullName evidence="3">phosphoserine phosphatase</fullName>
        <ecNumber evidence="3">3.1.3.3</ecNumber>
    </recommendedName>
</protein>
<evidence type="ECO:0000313" key="11">
    <source>
        <dbReference type="EMBL" id="OBX76083.1"/>
    </source>
</evidence>
<dbReference type="GO" id="GO:0006564">
    <property type="term" value="P:L-serine biosynthetic process"/>
    <property type="evidence" value="ECO:0007669"/>
    <property type="project" value="UniProtKB-KW"/>
</dbReference>
<evidence type="ECO:0000256" key="6">
    <source>
        <dbReference type="ARBA" id="ARBA00022801"/>
    </source>
</evidence>
<evidence type="ECO:0000256" key="10">
    <source>
        <dbReference type="ARBA" id="ARBA00048523"/>
    </source>
</evidence>
<evidence type="ECO:0000256" key="5">
    <source>
        <dbReference type="ARBA" id="ARBA00022723"/>
    </source>
</evidence>
<dbReference type="PANTHER" id="PTHR43344">
    <property type="entry name" value="PHOSPHOSERINE PHOSPHATASE"/>
    <property type="match status" value="1"/>
</dbReference>
<keyword evidence="5" id="KW-0479">Metal-binding</keyword>
<dbReference type="Gene3D" id="3.90.1470.10">
    <property type="entry name" value="thrh gene product, domain 2"/>
    <property type="match status" value="1"/>
</dbReference>
<proteinExistence type="predicted"/>
<dbReference type="RefSeq" id="WP_067237950.1">
    <property type="nucleotide sequence ID" value="NZ_LZMZ01000033.1"/>
</dbReference>
<comment type="caution">
    <text evidence="11">The sequence shown here is derived from an EMBL/GenBank/DDBJ whole genome shotgun (WGS) entry which is preliminary data.</text>
</comment>
<reference evidence="11 12" key="1">
    <citation type="submission" date="2016-06" db="EMBL/GenBank/DDBJ databases">
        <title>Draft genome of Moraxella atlantae CCUG 66109.</title>
        <authorList>
            <person name="Salva-Serra F."/>
            <person name="Engstrom-Jakobsson H."/>
            <person name="Thorell K."/>
            <person name="Gonzales-Siles L."/>
            <person name="Karlsson R."/>
            <person name="Boulund F."/>
            <person name="Engstrand L."/>
            <person name="Kristiansson E."/>
            <person name="Moore E."/>
        </authorList>
    </citation>
    <scope>NUCLEOTIDE SEQUENCE [LARGE SCALE GENOMIC DNA]</scope>
    <source>
        <strain evidence="11 12">CCUG 66109</strain>
    </source>
</reference>
<dbReference type="InterPro" id="IPR023214">
    <property type="entry name" value="HAD_sf"/>
</dbReference>
<comment type="cofactor">
    <cofactor evidence="1">
        <name>Mg(2+)</name>
        <dbReference type="ChEBI" id="CHEBI:18420"/>
    </cofactor>
</comment>
<dbReference type="Proteomes" id="UP000092508">
    <property type="component" value="Unassembled WGS sequence"/>
</dbReference>
<dbReference type="OrthoDB" id="9801134at2"/>
<keyword evidence="7" id="KW-0460">Magnesium</keyword>
<sequence>MKKMAFIDMEGVLIPEIWPYLADCLGLEALKVTTRDIPDYQALMKTRIDCLKNNQIDFQTVRNFVDKLHPLMNANKFVQSLKDKNYEVNIVSDSFYQLLGGFFIELNIIPSSAYCHHLVIDAEGFISSVEYTRTQGKHETVNALLNRSVHSIAVGDAFNDFSMLQAVSEGFLFSPSDTVKKLAPDTIQVVHQYNDILLALN</sequence>